<name>A0AAV2H4L1_LYMST</name>
<evidence type="ECO:0000256" key="8">
    <source>
        <dbReference type="ARBA" id="ARBA00022777"/>
    </source>
</evidence>
<dbReference type="AlphaFoldDB" id="A0AAV2H4L1"/>
<evidence type="ECO:0000259" key="10">
    <source>
        <dbReference type="Pfam" id="PF02223"/>
    </source>
</evidence>
<evidence type="ECO:0000256" key="4">
    <source>
        <dbReference type="ARBA" id="ARBA00017144"/>
    </source>
</evidence>
<keyword evidence="7" id="KW-0547">Nucleotide-binding</keyword>
<dbReference type="GO" id="GO:0005739">
    <property type="term" value="C:mitochondrion"/>
    <property type="evidence" value="ECO:0007669"/>
    <property type="project" value="TreeGrafter"/>
</dbReference>
<keyword evidence="5" id="KW-0808">Transferase</keyword>
<dbReference type="GO" id="GO:0006227">
    <property type="term" value="P:dUDP biosynthetic process"/>
    <property type="evidence" value="ECO:0007669"/>
    <property type="project" value="TreeGrafter"/>
</dbReference>
<comment type="pathway">
    <text evidence="1">Pyrimidine metabolism; dTTP biosynthesis.</text>
</comment>
<dbReference type="Gene3D" id="3.40.50.300">
    <property type="entry name" value="P-loop containing nucleotide triphosphate hydrolases"/>
    <property type="match status" value="1"/>
</dbReference>
<dbReference type="InterPro" id="IPR039430">
    <property type="entry name" value="Thymidylate_kin-like_dom"/>
</dbReference>
<dbReference type="PANTHER" id="PTHR10344">
    <property type="entry name" value="THYMIDYLATE KINASE"/>
    <property type="match status" value="1"/>
</dbReference>
<evidence type="ECO:0000256" key="7">
    <source>
        <dbReference type="ARBA" id="ARBA00022741"/>
    </source>
</evidence>
<evidence type="ECO:0000256" key="9">
    <source>
        <dbReference type="ARBA" id="ARBA00022840"/>
    </source>
</evidence>
<evidence type="ECO:0000313" key="11">
    <source>
        <dbReference type="EMBL" id="CAL1528619.1"/>
    </source>
</evidence>
<dbReference type="GO" id="GO:0005829">
    <property type="term" value="C:cytosol"/>
    <property type="evidence" value="ECO:0007669"/>
    <property type="project" value="TreeGrafter"/>
</dbReference>
<evidence type="ECO:0000256" key="6">
    <source>
        <dbReference type="ARBA" id="ARBA00022727"/>
    </source>
</evidence>
<keyword evidence="12" id="KW-1185">Reference proteome</keyword>
<keyword evidence="6" id="KW-0545">Nucleotide biosynthesis</keyword>
<dbReference type="HAMAP" id="MF_00165">
    <property type="entry name" value="Thymidylate_kinase"/>
    <property type="match status" value="1"/>
</dbReference>
<protein>
    <recommendedName>
        <fullName evidence="4">Thymidylate kinase</fullName>
        <ecNumber evidence="3">2.7.4.9</ecNumber>
    </recommendedName>
</protein>
<comment type="similarity">
    <text evidence="2">Belongs to the thymidylate kinase family.</text>
</comment>
<dbReference type="Pfam" id="PF02223">
    <property type="entry name" value="Thymidylate_kin"/>
    <property type="match status" value="1"/>
</dbReference>
<dbReference type="GO" id="GO:0004798">
    <property type="term" value="F:dTMP kinase activity"/>
    <property type="evidence" value="ECO:0007669"/>
    <property type="project" value="UniProtKB-EC"/>
</dbReference>
<dbReference type="PROSITE" id="PS01331">
    <property type="entry name" value="THYMIDYLATE_KINASE"/>
    <property type="match status" value="1"/>
</dbReference>
<dbReference type="InterPro" id="IPR018095">
    <property type="entry name" value="Thymidylate_kin_CS"/>
</dbReference>
<dbReference type="EMBL" id="CAXITT010000035">
    <property type="protein sequence ID" value="CAL1528619.1"/>
    <property type="molecule type" value="Genomic_DNA"/>
</dbReference>
<dbReference type="GO" id="GO:0005524">
    <property type="term" value="F:ATP binding"/>
    <property type="evidence" value="ECO:0007669"/>
    <property type="project" value="UniProtKB-KW"/>
</dbReference>
<proteinExistence type="inferred from homology"/>
<accession>A0AAV2H4L1</accession>
<dbReference type="Proteomes" id="UP001497497">
    <property type="component" value="Unassembled WGS sequence"/>
</dbReference>
<dbReference type="GO" id="GO:0006235">
    <property type="term" value="P:dTTP biosynthetic process"/>
    <property type="evidence" value="ECO:0007669"/>
    <property type="project" value="TreeGrafter"/>
</dbReference>
<organism evidence="11 12">
    <name type="scientific">Lymnaea stagnalis</name>
    <name type="common">Great pond snail</name>
    <name type="synonym">Helix stagnalis</name>
    <dbReference type="NCBI Taxonomy" id="6523"/>
    <lineage>
        <taxon>Eukaryota</taxon>
        <taxon>Metazoa</taxon>
        <taxon>Spiralia</taxon>
        <taxon>Lophotrochozoa</taxon>
        <taxon>Mollusca</taxon>
        <taxon>Gastropoda</taxon>
        <taxon>Heterobranchia</taxon>
        <taxon>Euthyneura</taxon>
        <taxon>Panpulmonata</taxon>
        <taxon>Hygrophila</taxon>
        <taxon>Lymnaeoidea</taxon>
        <taxon>Lymnaeidae</taxon>
        <taxon>Lymnaea</taxon>
    </lineage>
</organism>
<reference evidence="11 12" key="1">
    <citation type="submission" date="2024-04" db="EMBL/GenBank/DDBJ databases">
        <authorList>
            <consortium name="Genoscope - CEA"/>
            <person name="William W."/>
        </authorList>
    </citation>
    <scope>NUCLEOTIDE SEQUENCE [LARGE SCALE GENOMIC DNA]</scope>
</reference>
<evidence type="ECO:0000256" key="2">
    <source>
        <dbReference type="ARBA" id="ARBA00009776"/>
    </source>
</evidence>
<dbReference type="InterPro" id="IPR027417">
    <property type="entry name" value="P-loop_NTPase"/>
</dbReference>
<dbReference type="EC" id="2.7.4.9" evidence="3"/>
<gene>
    <name evidence="11" type="ORF">GSLYS_00002789001</name>
</gene>
<dbReference type="FunFam" id="3.40.50.300:FF:000679">
    <property type="entry name" value="Thymidylate kinase"/>
    <property type="match status" value="1"/>
</dbReference>
<dbReference type="GO" id="GO:0006233">
    <property type="term" value="P:dTDP biosynthetic process"/>
    <property type="evidence" value="ECO:0007669"/>
    <property type="project" value="InterPro"/>
</dbReference>
<dbReference type="SUPFAM" id="SSF52540">
    <property type="entry name" value="P-loop containing nucleoside triphosphate hydrolases"/>
    <property type="match status" value="1"/>
</dbReference>
<dbReference type="PANTHER" id="PTHR10344:SF1">
    <property type="entry name" value="THYMIDYLATE KINASE"/>
    <property type="match status" value="1"/>
</dbReference>
<dbReference type="GO" id="GO:0004550">
    <property type="term" value="F:nucleoside diphosphate kinase activity"/>
    <property type="evidence" value="ECO:0007669"/>
    <property type="project" value="TreeGrafter"/>
</dbReference>
<feature type="domain" description="Thymidylate kinase-like" evidence="10">
    <location>
        <begin position="14"/>
        <end position="190"/>
    </location>
</feature>
<evidence type="ECO:0000256" key="1">
    <source>
        <dbReference type="ARBA" id="ARBA00004992"/>
    </source>
</evidence>
<keyword evidence="9" id="KW-0067">ATP-binding</keyword>
<keyword evidence="8" id="KW-0418">Kinase</keyword>
<comment type="caution">
    <text evidence="11">The sequence shown here is derived from an EMBL/GenBank/DDBJ whole genome shotgun (WGS) entry which is preliminary data.</text>
</comment>
<evidence type="ECO:0000256" key="3">
    <source>
        <dbReference type="ARBA" id="ARBA00012980"/>
    </source>
</evidence>
<evidence type="ECO:0000313" key="12">
    <source>
        <dbReference type="Proteomes" id="UP001497497"/>
    </source>
</evidence>
<dbReference type="NCBIfam" id="TIGR00041">
    <property type="entry name" value="DTMP_kinase"/>
    <property type="match status" value="1"/>
</dbReference>
<dbReference type="CDD" id="cd01672">
    <property type="entry name" value="TMPK"/>
    <property type="match status" value="1"/>
</dbReference>
<dbReference type="GO" id="GO:0005634">
    <property type="term" value="C:nucleus"/>
    <property type="evidence" value="ECO:0007669"/>
    <property type="project" value="TreeGrafter"/>
</dbReference>
<evidence type="ECO:0000256" key="5">
    <source>
        <dbReference type="ARBA" id="ARBA00022679"/>
    </source>
</evidence>
<sequence>MGKETMSRGALIVFEGCDRCGKTTQCAKLKEKLVDEGEDVELVKFPDRTTPIGKLINSYLQMTEELDDRVAHLLFSSNRWEAMELMKKKLKAGTTLIVDRYAYSGIAYSSAKGMDLDWCKNPDVGLIQPDTVIYLSVSEEIASQRSHYGGERYEKLEFQKKVHKNFLELQEPYWEVVPGDASVDDIHKQIHSIVRKTINQSKSKPLLKLWTVGEF</sequence>
<dbReference type="InterPro" id="IPR018094">
    <property type="entry name" value="Thymidylate_kinase"/>
</dbReference>